<gene>
    <name evidence="9" type="ORF">CAG99_14345</name>
</gene>
<evidence type="ECO:0000256" key="1">
    <source>
        <dbReference type="ARBA" id="ARBA00004141"/>
    </source>
</evidence>
<evidence type="ECO:0000259" key="8">
    <source>
        <dbReference type="Pfam" id="PF00892"/>
    </source>
</evidence>
<accession>A0A1W7CYU8</accession>
<keyword evidence="4 7" id="KW-1133">Transmembrane helix</keyword>
<feature type="transmembrane region" description="Helical" evidence="7">
    <location>
        <begin position="180"/>
        <end position="202"/>
    </location>
</feature>
<feature type="transmembrane region" description="Helical" evidence="7">
    <location>
        <begin position="238"/>
        <end position="260"/>
    </location>
</feature>
<evidence type="ECO:0000256" key="6">
    <source>
        <dbReference type="SAM" id="MobiDB-lite"/>
    </source>
</evidence>
<proteinExistence type="inferred from homology"/>
<dbReference type="PANTHER" id="PTHR32322">
    <property type="entry name" value="INNER MEMBRANE TRANSPORTER"/>
    <property type="match status" value="1"/>
</dbReference>
<dbReference type="AlphaFoldDB" id="A0A1W7CYU8"/>
<dbReference type="OrthoDB" id="5242975at2"/>
<keyword evidence="5 7" id="KW-0472">Membrane</keyword>
<dbReference type="PANTHER" id="PTHR32322:SF9">
    <property type="entry name" value="AMINO-ACID METABOLITE EFFLUX PUMP-RELATED"/>
    <property type="match status" value="1"/>
</dbReference>
<reference evidence="9 10" key="1">
    <citation type="submission" date="2017-05" db="EMBL/GenBank/DDBJ databases">
        <title>Complete genome sequence of Streptomyces sp. SCSIO 03032 revealed the diverse biosynthetic pathways for its bioactive secondary metabolites.</title>
        <authorList>
            <person name="Ma L."/>
            <person name="Zhu Y."/>
            <person name="Zhang W."/>
            <person name="Zhang G."/>
            <person name="Tian X."/>
            <person name="Zhang S."/>
            <person name="Zhang C."/>
        </authorList>
    </citation>
    <scope>NUCLEOTIDE SEQUENCE [LARGE SCALE GENOMIC DNA]</scope>
    <source>
        <strain evidence="9 10">SCSIO 03032</strain>
    </source>
</reference>
<evidence type="ECO:0000256" key="2">
    <source>
        <dbReference type="ARBA" id="ARBA00007362"/>
    </source>
</evidence>
<dbReference type="Pfam" id="PF00892">
    <property type="entry name" value="EamA"/>
    <property type="match status" value="2"/>
</dbReference>
<evidence type="ECO:0000256" key="5">
    <source>
        <dbReference type="ARBA" id="ARBA00023136"/>
    </source>
</evidence>
<dbReference type="SUPFAM" id="SSF103481">
    <property type="entry name" value="Multidrug resistance efflux transporter EmrE"/>
    <property type="match status" value="2"/>
</dbReference>
<feature type="transmembrane region" description="Helical" evidence="7">
    <location>
        <begin position="208"/>
        <end position="231"/>
    </location>
</feature>
<feature type="domain" description="EamA" evidence="8">
    <location>
        <begin position="9"/>
        <end position="138"/>
    </location>
</feature>
<feature type="transmembrane region" description="Helical" evidence="7">
    <location>
        <begin position="266"/>
        <end position="284"/>
    </location>
</feature>
<protein>
    <submittedName>
        <fullName evidence="9">EamA family transporter</fullName>
    </submittedName>
</protein>
<name>A0A1W7CYU8_9ACTN</name>
<dbReference type="RefSeq" id="WP_086159755.1">
    <property type="nucleotide sequence ID" value="NZ_CP021121.1"/>
</dbReference>
<feature type="compositionally biased region" description="Basic and acidic residues" evidence="6">
    <location>
        <begin position="332"/>
        <end position="346"/>
    </location>
</feature>
<keyword evidence="3 7" id="KW-0812">Transmembrane</keyword>
<evidence type="ECO:0000256" key="3">
    <source>
        <dbReference type="ARBA" id="ARBA00022692"/>
    </source>
</evidence>
<dbReference type="InterPro" id="IPR050638">
    <property type="entry name" value="AA-Vitamin_Transporters"/>
</dbReference>
<dbReference type="Proteomes" id="UP000194218">
    <property type="component" value="Chromosome"/>
</dbReference>
<feature type="domain" description="EamA" evidence="8">
    <location>
        <begin position="150"/>
        <end position="280"/>
    </location>
</feature>
<feature type="compositionally biased region" description="Low complexity" evidence="6">
    <location>
        <begin position="296"/>
        <end position="331"/>
    </location>
</feature>
<feature type="transmembrane region" description="Helical" evidence="7">
    <location>
        <begin position="148"/>
        <end position="168"/>
    </location>
</feature>
<dbReference type="InterPro" id="IPR037185">
    <property type="entry name" value="EmrE-like"/>
</dbReference>
<feature type="transmembrane region" description="Helical" evidence="7">
    <location>
        <begin position="65"/>
        <end position="86"/>
    </location>
</feature>
<feature type="transmembrane region" description="Helical" evidence="7">
    <location>
        <begin position="126"/>
        <end position="142"/>
    </location>
</feature>
<feature type="transmembrane region" description="Helical" evidence="7">
    <location>
        <begin position="35"/>
        <end position="53"/>
    </location>
</feature>
<dbReference type="EMBL" id="CP021121">
    <property type="protein sequence ID" value="ARQ69887.1"/>
    <property type="molecule type" value="Genomic_DNA"/>
</dbReference>
<feature type="region of interest" description="Disordered" evidence="6">
    <location>
        <begin position="292"/>
        <end position="346"/>
    </location>
</feature>
<evidence type="ECO:0000256" key="4">
    <source>
        <dbReference type="ARBA" id="ARBA00022989"/>
    </source>
</evidence>
<comment type="similarity">
    <text evidence="2">Belongs to the EamA transporter family.</text>
</comment>
<dbReference type="InterPro" id="IPR000620">
    <property type="entry name" value="EamA_dom"/>
</dbReference>
<dbReference type="KEGG" id="smao:CAG99_14345"/>
<keyword evidence="10" id="KW-1185">Reference proteome</keyword>
<evidence type="ECO:0000313" key="10">
    <source>
        <dbReference type="Proteomes" id="UP000194218"/>
    </source>
</evidence>
<dbReference type="GO" id="GO:0016020">
    <property type="term" value="C:membrane"/>
    <property type="evidence" value="ECO:0007669"/>
    <property type="project" value="UniProtKB-SubCell"/>
</dbReference>
<evidence type="ECO:0000313" key="9">
    <source>
        <dbReference type="EMBL" id="ARQ69887.1"/>
    </source>
</evidence>
<feature type="transmembrane region" description="Helical" evidence="7">
    <location>
        <begin position="92"/>
        <end position="114"/>
    </location>
</feature>
<organism evidence="9 10">
    <name type="scientific">Streptomyces marincola</name>
    <dbReference type="NCBI Taxonomy" id="2878388"/>
    <lineage>
        <taxon>Bacteria</taxon>
        <taxon>Bacillati</taxon>
        <taxon>Actinomycetota</taxon>
        <taxon>Actinomycetes</taxon>
        <taxon>Kitasatosporales</taxon>
        <taxon>Streptomycetaceae</taxon>
        <taxon>Streptomyces</taxon>
    </lineage>
</organism>
<evidence type="ECO:0000256" key="7">
    <source>
        <dbReference type="SAM" id="Phobius"/>
    </source>
</evidence>
<comment type="subcellular location">
    <subcellularLocation>
        <location evidence="1">Membrane</location>
        <topology evidence="1">Multi-pass membrane protein</topology>
    </subcellularLocation>
</comment>
<sequence>MLNATAGRFLLLALLWGSSFTFIKVSLEGLTPGQLVLARLFLGATVLSLIVAFRRVPLPRQLGVWGHVAAAALFGNVIPFLLLSYGEQTTGAAIAGVLIGGTPLLTLAIATAALPNERVTGRKATGLAFGFIGVVVLMGPWGDALGSFGGQLACLGAAVSYACGFVYVRKFLSPKGLPAMGAAASQLIAAFAIQAAVTPFLAWETPDFTGRVTGSIVVLGLFSTGLAYVLYFRLINDVGATTASAVNYVVPVASVLVSIVVLDETITWNLVAGGIIVLLAMGYAENRDGQLRRRPGAAGAAPAPKAPPATAQPGAAAQPAAQPGAAAGPPAGRDEPVATRAAEERR</sequence>